<evidence type="ECO:0000313" key="3">
    <source>
        <dbReference type="Proteomes" id="UP000231383"/>
    </source>
</evidence>
<dbReference type="AlphaFoldDB" id="A0A2M8EZR5"/>
<gene>
    <name evidence="2" type="ORF">CO051_03095</name>
</gene>
<evidence type="ECO:0000313" key="2">
    <source>
        <dbReference type="EMBL" id="PJC32524.1"/>
    </source>
</evidence>
<protein>
    <submittedName>
        <fullName evidence="2">Uncharacterized protein</fullName>
    </submittedName>
</protein>
<reference evidence="3" key="1">
    <citation type="submission" date="2017-09" db="EMBL/GenBank/DDBJ databases">
        <title>Depth-based differentiation of microbial function through sediment-hosted aquifers and enrichment of novel symbionts in the deep terrestrial subsurface.</title>
        <authorList>
            <person name="Probst A.J."/>
            <person name="Ladd B."/>
            <person name="Jarett J.K."/>
            <person name="Geller-Mcgrath D.E."/>
            <person name="Sieber C.M.K."/>
            <person name="Emerson J.B."/>
            <person name="Anantharaman K."/>
            <person name="Thomas B.C."/>
            <person name="Malmstrom R."/>
            <person name="Stieglmeier M."/>
            <person name="Klingl A."/>
            <person name="Woyke T."/>
            <person name="Ryan C.M."/>
            <person name="Banfield J.F."/>
        </authorList>
    </citation>
    <scope>NUCLEOTIDE SEQUENCE [LARGE SCALE GENOMIC DNA]</scope>
</reference>
<comment type="caution">
    <text evidence="2">The sequence shown here is derived from an EMBL/GenBank/DDBJ whole genome shotgun (WGS) entry which is preliminary data.</text>
</comment>
<organism evidence="2 3">
    <name type="scientific">Candidatus Roizmanbacteria bacterium CG_4_9_14_0_2_um_filter_39_13</name>
    <dbReference type="NCBI Taxonomy" id="1974839"/>
    <lineage>
        <taxon>Bacteria</taxon>
        <taxon>Candidatus Roizmaniibacteriota</taxon>
    </lineage>
</organism>
<proteinExistence type="predicted"/>
<dbReference type="Proteomes" id="UP000231383">
    <property type="component" value="Unassembled WGS sequence"/>
</dbReference>
<accession>A0A2M8EZR5</accession>
<sequence length="183" mass="20940">MILHKQKGGETYMHDSVKKFNKKYIILPAATLALIGILTLGAVSADAYFSGGEYHDDMVKKLSEKLGVDQSKVESVFEEMHQEQQKEMETRLMDKLDEAVAQSDITATQKALILAKHEELQNQHESSHDSFQDTTPQERRDTRQSERDELEKWATEQGIDLEYFMGPMGGHFGSKGRMMKWDK</sequence>
<evidence type="ECO:0000256" key="1">
    <source>
        <dbReference type="SAM" id="MobiDB-lite"/>
    </source>
</evidence>
<dbReference type="EMBL" id="PFSC01000084">
    <property type="protein sequence ID" value="PJC32524.1"/>
    <property type="molecule type" value="Genomic_DNA"/>
</dbReference>
<name>A0A2M8EZR5_9BACT</name>
<feature type="region of interest" description="Disordered" evidence="1">
    <location>
        <begin position="120"/>
        <end position="152"/>
    </location>
</feature>